<dbReference type="InterPro" id="IPR016032">
    <property type="entry name" value="Sig_transdc_resp-reg_C-effctor"/>
</dbReference>
<keyword evidence="2" id="KW-0597">Phosphoprotein</keyword>
<dbReference type="PROSITE" id="PS50110">
    <property type="entry name" value="RESPONSE_REGULATORY"/>
    <property type="match status" value="1"/>
</dbReference>
<dbReference type="Proteomes" id="UP000619260">
    <property type="component" value="Unassembled WGS sequence"/>
</dbReference>
<evidence type="ECO:0000259" key="3">
    <source>
        <dbReference type="PROSITE" id="PS50110"/>
    </source>
</evidence>
<dbReference type="InterPro" id="IPR011006">
    <property type="entry name" value="CheY-like_superfamily"/>
</dbReference>
<dbReference type="SMART" id="SM00448">
    <property type="entry name" value="REC"/>
    <property type="match status" value="1"/>
</dbReference>
<feature type="domain" description="Response regulatory" evidence="3">
    <location>
        <begin position="5"/>
        <end position="123"/>
    </location>
</feature>
<dbReference type="AlphaFoldDB" id="A0A8J3YQ84"/>
<comment type="caution">
    <text evidence="4">The sequence shown here is derived from an EMBL/GenBank/DDBJ whole genome shotgun (WGS) entry which is preliminary data.</text>
</comment>
<dbReference type="GO" id="GO:0000160">
    <property type="term" value="P:phosphorelay signal transduction system"/>
    <property type="evidence" value="ECO:0007669"/>
    <property type="project" value="InterPro"/>
</dbReference>
<keyword evidence="5" id="KW-1185">Reference proteome</keyword>
<dbReference type="GO" id="GO:0006355">
    <property type="term" value="P:regulation of DNA-templated transcription"/>
    <property type="evidence" value="ECO:0007669"/>
    <property type="project" value="InterPro"/>
</dbReference>
<dbReference type="SUPFAM" id="SSF46894">
    <property type="entry name" value="C-terminal effector domain of the bipartite response regulators"/>
    <property type="match status" value="1"/>
</dbReference>
<reference evidence="4" key="1">
    <citation type="submission" date="2021-01" db="EMBL/GenBank/DDBJ databases">
        <title>Whole genome shotgun sequence of Virgisporangium aliadipatigenens NBRC 105644.</title>
        <authorList>
            <person name="Komaki H."/>
            <person name="Tamura T."/>
        </authorList>
    </citation>
    <scope>NUCLEOTIDE SEQUENCE</scope>
    <source>
        <strain evidence="4">NBRC 105644</strain>
    </source>
</reference>
<sequence length="237" mass="25375">MAPLRAAVVDDHEVVIDGVRAWAAADPLHRVDIVLTGTTPATLDALVGPDATPVDVILLDLELNRELMLERIGPLADAGHRVVVFSAHGGPAMVKAALDAGACAYLTKDEAREHCLATLLAVGTDRPYVTRSLAGGMLADPQLSGREREALLLWFQGMDMAAVARRMEKADGSGTAITKDTVKQYLDRARVKYARVGRSVPSRFALLARAIEDGLIRPEDVGDYRSAAANQRATRAS</sequence>
<dbReference type="InterPro" id="IPR001789">
    <property type="entry name" value="Sig_transdc_resp-reg_receiver"/>
</dbReference>
<dbReference type="SUPFAM" id="SSF52172">
    <property type="entry name" value="CheY-like"/>
    <property type="match status" value="1"/>
</dbReference>
<feature type="modified residue" description="4-aspartylphosphate" evidence="2">
    <location>
        <position position="60"/>
    </location>
</feature>
<dbReference type="PANTHER" id="PTHR44688:SF16">
    <property type="entry name" value="DNA-BINDING TRANSCRIPTIONAL ACTIVATOR DEVR_DOSR"/>
    <property type="match status" value="1"/>
</dbReference>
<keyword evidence="1" id="KW-0238">DNA-binding</keyword>
<dbReference type="GO" id="GO:0003677">
    <property type="term" value="F:DNA binding"/>
    <property type="evidence" value="ECO:0007669"/>
    <property type="project" value="UniProtKB-KW"/>
</dbReference>
<dbReference type="EMBL" id="BOPF01000021">
    <property type="protein sequence ID" value="GIJ48472.1"/>
    <property type="molecule type" value="Genomic_DNA"/>
</dbReference>
<organism evidence="4 5">
    <name type="scientific">Virgisporangium aliadipatigenens</name>
    <dbReference type="NCBI Taxonomy" id="741659"/>
    <lineage>
        <taxon>Bacteria</taxon>
        <taxon>Bacillati</taxon>
        <taxon>Actinomycetota</taxon>
        <taxon>Actinomycetes</taxon>
        <taxon>Micromonosporales</taxon>
        <taxon>Micromonosporaceae</taxon>
        <taxon>Virgisporangium</taxon>
    </lineage>
</organism>
<dbReference type="Pfam" id="PF00072">
    <property type="entry name" value="Response_reg"/>
    <property type="match status" value="1"/>
</dbReference>
<name>A0A8J3YQ84_9ACTN</name>
<evidence type="ECO:0000256" key="1">
    <source>
        <dbReference type="ARBA" id="ARBA00023125"/>
    </source>
</evidence>
<dbReference type="RefSeq" id="WP_239153344.1">
    <property type="nucleotide sequence ID" value="NZ_BOPF01000021.1"/>
</dbReference>
<evidence type="ECO:0000313" key="5">
    <source>
        <dbReference type="Proteomes" id="UP000619260"/>
    </source>
</evidence>
<dbReference type="PANTHER" id="PTHR44688">
    <property type="entry name" value="DNA-BINDING TRANSCRIPTIONAL ACTIVATOR DEVR_DOSR"/>
    <property type="match status" value="1"/>
</dbReference>
<protein>
    <recommendedName>
        <fullName evidence="3">Response regulatory domain-containing protein</fullName>
    </recommendedName>
</protein>
<evidence type="ECO:0000256" key="2">
    <source>
        <dbReference type="PROSITE-ProRule" id="PRU00169"/>
    </source>
</evidence>
<accession>A0A8J3YQ84</accession>
<dbReference type="InterPro" id="IPR036388">
    <property type="entry name" value="WH-like_DNA-bd_sf"/>
</dbReference>
<evidence type="ECO:0000313" key="4">
    <source>
        <dbReference type="EMBL" id="GIJ48472.1"/>
    </source>
</evidence>
<dbReference type="Gene3D" id="3.40.50.2300">
    <property type="match status" value="1"/>
</dbReference>
<dbReference type="Gene3D" id="1.10.10.10">
    <property type="entry name" value="Winged helix-like DNA-binding domain superfamily/Winged helix DNA-binding domain"/>
    <property type="match status" value="1"/>
</dbReference>
<proteinExistence type="predicted"/>
<gene>
    <name evidence="4" type="ORF">Val02_53580</name>
</gene>